<evidence type="ECO:0000256" key="3">
    <source>
        <dbReference type="ARBA" id="ARBA00022448"/>
    </source>
</evidence>
<comment type="similarity">
    <text evidence="2">Belongs to the binding-protein-dependent transport system permease family. FecCD subfamily.</text>
</comment>
<feature type="transmembrane region" description="Helical" evidence="8">
    <location>
        <begin position="29"/>
        <end position="54"/>
    </location>
</feature>
<dbReference type="Pfam" id="PF01032">
    <property type="entry name" value="FecCD"/>
    <property type="match status" value="1"/>
</dbReference>
<dbReference type="GO" id="GO:0022857">
    <property type="term" value="F:transmembrane transporter activity"/>
    <property type="evidence" value="ECO:0007669"/>
    <property type="project" value="InterPro"/>
</dbReference>
<evidence type="ECO:0000313" key="10">
    <source>
        <dbReference type="Proteomes" id="UP000248764"/>
    </source>
</evidence>
<organism evidence="9 10">
    <name type="scientific">Jiangella anatolica</name>
    <dbReference type="NCBI Taxonomy" id="2670374"/>
    <lineage>
        <taxon>Bacteria</taxon>
        <taxon>Bacillati</taxon>
        <taxon>Actinomycetota</taxon>
        <taxon>Actinomycetes</taxon>
        <taxon>Jiangellales</taxon>
        <taxon>Jiangellaceae</taxon>
        <taxon>Jiangella</taxon>
    </lineage>
</organism>
<keyword evidence="5 8" id="KW-0812">Transmembrane</keyword>
<dbReference type="EMBL" id="POTW01000032">
    <property type="protein sequence ID" value="PZF82808.1"/>
    <property type="molecule type" value="Genomic_DNA"/>
</dbReference>
<gene>
    <name evidence="9" type="ORF">C1I92_14940</name>
</gene>
<comment type="subcellular location">
    <subcellularLocation>
        <location evidence="1">Cell membrane</location>
        <topology evidence="1">Multi-pass membrane protein</topology>
    </subcellularLocation>
</comment>
<protein>
    <submittedName>
        <fullName evidence="9">Fe(3+)-siderophore ABC transporter permease</fullName>
    </submittedName>
</protein>
<dbReference type="RefSeq" id="WP_111255450.1">
    <property type="nucleotide sequence ID" value="NZ_POTW01000032.1"/>
</dbReference>
<feature type="transmembrane region" description="Helical" evidence="8">
    <location>
        <begin position="171"/>
        <end position="192"/>
    </location>
</feature>
<dbReference type="GO" id="GO:0033214">
    <property type="term" value="P:siderophore-iron import into cell"/>
    <property type="evidence" value="ECO:0007669"/>
    <property type="project" value="TreeGrafter"/>
</dbReference>
<evidence type="ECO:0000256" key="7">
    <source>
        <dbReference type="ARBA" id="ARBA00023136"/>
    </source>
</evidence>
<feature type="transmembrane region" description="Helical" evidence="8">
    <location>
        <begin position="329"/>
        <end position="347"/>
    </location>
</feature>
<evidence type="ECO:0000256" key="8">
    <source>
        <dbReference type="SAM" id="Phobius"/>
    </source>
</evidence>
<keyword evidence="4" id="KW-1003">Cell membrane</keyword>
<proteinExistence type="inferred from homology"/>
<evidence type="ECO:0000256" key="4">
    <source>
        <dbReference type="ARBA" id="ARBA00022475"/>
    </source>
</evidence>
<keyword evidence="6 8" id="KW-1133">Transmembrane helix</keyword>
<dbReference type="FunFam" id="1.10.3470.10:FF:000001">
    <property type="entry name" value="Vitamin B12 ABC transporter permease BtuC"/>
    <property type="match status" value="1"/>
</dbReference>
<keyword evidence="10" id="KW-1185">Reference proteome</keyword>
<dbReference type="Gene3D" id="1.10.3470.10">
    <property type="entry name" value="ABC transporter involved in vitamin B12 uptake, BtuC"/>
    <property type="match status" value="1"/>
</dbReference>
<dbReference type="AlphaFoldDB" id="A0A2W2BS21"/>
<feature type="transmembrane region" description="Helical" evidence="8">
    <location>
        <begin position="246"/>
        <end position="268"/>
    </location>
</feature>
<feature type="transmembrane region" description="Helical" evidence="8">
    <location>
        <begin position="300"/>
        <end position="323"/>
    </location>
</feature>
<name>A0A2W2BS21_9ACTN</name>
<evidence type="ECO:0000256" key="2">
    <source>
        <dbReference type="ARBA" id="ARBA00007935"/>
    </source>
</evidence>
<sequence length="355" mass="36259">MPAPTVDRPADADTATAAAGLVRTTRGRLLWLVVCAAVLALTCLASIAIGAKYIPLDEVLRALFGDSGDANNQVIVGDMRVNRTILGVVCGIALGLAGALMQALTRNPLADPGILGVNAGASFAVVLGVTLFGSMSLLGYIWFAFAGAALASVLVYALASVGRGQASPVRLALSGIALAAVLLGFTQAMVIMDPGVLDVFRFWQVGSLAGRDVETVGSVLPFVVVGVLLALGLARTLDAMALGDDTAAALGVNVLLARVVGVIAVTLLCGAATAAIGPIAFVGLMVPHIVRAFTGPDQRWILPFCLVVAPILLLVSDIVGRVVLETGELQVGIVTTVIGGPVLIALVRRRRMVAS</sequence>
<dbReference type="SUPFAM" id="SSF81345">
    <property type="entry name" value="ABC transporter involved in vitamin B12 uptake, BtuC"/>
    <property type="match status" value="1"/>
</dbReference>
<feature type="transmembrane region" description="Helical" evidence="8">
    <location>
        <begin position="139"/>
        <end position="159"/>
    </location>
</feature>
<feature type="transmembrane region" description="Helical" evidence="8">
    <location>
        <begin position="84"/>
        <end position="101"/>
    </location>
</feature>
<dbReference type="Proteomes" id="UP000248764">
    <property type="component" value="Unassembled WGS sequence"/>
</dbReference>
<evidence type="ECO:0000256" key="5">
    <source>
        <dbReference type="ARBA" id="ARBA00022692"/>
    </source>
</evidence>
<comment type="caution">
    <text evidence="9">The sequence shown here is derived from an EMBL/GenBank/DDBJ whole genome shotgun (WGS) entry which is preliminary data.</text>
</comment>
<reference evidence="9 10" key="1">
    <citation type="submission" date="2018-01" db="EMBL/GenBank/DDBJ databases">
        <title>Draft genome sequence of Jiangella sp. GTF31.</title>
        <authorList>
            <person name="Sahin N."/>
            <person name="Ay H."/>
            <person name="Saygin H."/>
        </authorList>
    </citation>
    <scope>NUCLEOTIDE SEQUENCE [LARGE SCALE GENOMIC DNA]</scope>
    <source>
        <strain evidence="9 10">GTF31</strain>
    </source>
</reference>
<keyword evidence="3" id="KW-0813">Transport</keyword>
<dbReference type="PANTHER" id="PTHR30472">
    <property type="entry name" value="FERRIC ENTEROBACTIN TRANSPORT SYSTEM PERMEASE PROTEIN"/>
    <property type="match status" value="1"/>
</dbReference>
<evidence type="ECO:0000313" key="9">
    <source>
        <dbReference type="EMBL" id="PZF82808.1"/>
    </source>
</evidence>
<feature type="transmembrane region" description="Helical" evidence="8">
    <location>
        <begin position="113"/>
        <end position="133"/>
    </location>
</feature>
<dbReference type="CDD" id="cd06550">
    <property type="entry name" value="TM_ABC_iron-siderophores_like"/>
    <property type="match status" value="1"/>
</dbReference>
<evidence type="ECO:0000256" key="1">
    <source>
        <dbReference type="ARBA" id="ARBA00004651"/>
    </source>
</evidence>
<feature type="transmembrane region" description="Helical" evidence="8">
    <location>
        <begin position="215"/>
        <end position="234"/>
    </location>
</feature>
<evidence type="ECO:0000256" key="6">
    <source>
        <dbReference type="ARBA" id="ARBA00022989"/>
    </source>
</evidence>
<dbReference type="InterPro" id="IPR000522">
    <property type="entry name" value="ABC_transptr_permease_BtuC"/>
</dbReference>
<dbReference type="GO" id="GO:0005886">
    <property type="term" value="C:plasma membrane"/>
    <property type="evidence" value="ECO:0007669"/>
    <property type="project" value="UniProtKB-SubCell"/>
</dbReference>
<feature type="transmembrane region" description="Helical" evidence="8">
    <location>
        <begin position="274"/>
        <end position="293"/>
    </location>
</feature>
<accession>A0A2W2BS21</accession>
<keyword evidence="7 8" id="KW-0472">Membrane</keyword>
<dbReference type="PANTHER" id="PTHR30472:SF1">
    <property type="entry name" value="FE(3+) DICITRATE TRANSPORT SYSTEM PERMEASE PROTEIN FECC-RELATED"/>
    <property type="match status" value="1"/>
</dbReference>
<dbReference type="InterPro" id="IPR037294">
    <property type="entry name" value="ABC_BtuC-like"/>
</dbReference>